<keyword evidence="5" id="KW-0762">Sugar transport</keyword>
<keyword evidence="3" id="KW-0813">Transport</keyword>
<dbReference type="EMBL" id="AWQU01000084">
    <property type="protein sequence ID" value="KFB07395.1"/>
    <property type="molecule type" value="Genomic_DNA"/>
</dbReference>
<dbReference type="PANTHER" id="PTHR30181:SF2">
    <property type="entry name" value="PTS SYSTEM MANNITOL-SPECIFIC EIICBA COMPONENT"/>
    <property type="match status" value="1"/>
</dbReference>
<feature type="domain" description="PTS EIIA type-2" evidence="12">
    <location>
        <begin position="4"/>
        <end position="145"/>
    </location>
</feature>
<evidence type="ECO:0000256" key="8">
    <source>
        <dbReference type="ARBA" id="ARBA00022777"/>
    </source>
</evidence>
<dbReference type="Proteomes" id="UP000028523">
    <property type="component" value="Unassembled WGS sequence"/>
</dbReference>
<evidence type="ECO:0000256" key="6">
    <source>
        <dbReference type="ARBA" id="ARBA00022679"/>
    </source>
</evidence>
<keyword evidence="14" id="KW-1185">Reference proteome</keyword>
<evidence type="ECO:0000256" key="9">
    <source>
        <dbReference type="ARBA" id="ARBA00029908"/>
    </source>
</evidence>
<evidence type="ECO:0000256" key="5">
    <source>
        <dbReference type="ARBA" id="ARBA00022597"/>
    </source>
</evidence>
<dbReference type="CDD" id="cd00211">
    <property type="entry name" value="PTS_IIA_fru"/>
    <property type="match status" value="1"/>
</dbReference>
<keyword evidence="6" id="KW-0808">Transferase</keyword>
<keyword evidence="4" id="KW-0597">Phosphoprotein</keyword>
<evidence type="ECO:0000256" key="3">
    <source>
        <dbReference type="ARBA" id="ARBA00022448"/>
    </source>
</evidence>
<evidence type="ECO:0000256" key="4">
    <source>
        <dbReference type="ARBA" id="ARBA00022553"/>
    </source>
</evidence>
<dbReference type="AlphaFoldDB" id="A0A084U359"/>
<keyword evidence="7" id="KW-0598">Phosphotransferase system</keyword>
<evidence type="ECO:0000256" key="11">
    <source>
        <dbReference type="ARBA" id="ARBA00030962"/>
    </source>
</evidence>
<evidence type="ECO:0000256" key="7">
    <source>
        <dbReference type="ARBA" id="ARBA00022683"/>
    </source>
</evidence>
<evidence type="ECO:0000313" key="13">
    <source>
        <dbReference type="EMBL" id="KFB07395.1"/>
    </source>
</evidence>
<reference evidence="13 14" key="1">
    <citation type="journal article" date="2014" name="PLoS ONE">
        <title>Reduction of Hydrogen Peroxide Accumulation and Toxicity by a Catalase from Mycoplasma iowae.</title>
        <authorList>
            <person name="Pritchard R.E."/>
            <person name="Prassinos A.J."/>
            <person name="Osborne J.D."/>
            <person name="Raviv Z."/>
            <person name="Balish M.F."/>
        </authorList>
    </citation>
    <scope>NUCLEOTIDE SEQUENCE [LARGE SCALE GENOMIC DNA]</scope>
    <source>
        <strain evidence="13 14">DK-CPA</strain>
    </source>
</reference>
<sequence>MIKNYLNTNNILIGVDIKNKNDAFNKVFECLKKQNAIEDKYLNSMIERDKNSSVAIGNFIAIAHGTVETKDLIKKDAMCILVLKNPIDWDGNEVKVVLGLALSGDKTMDVIGNIGVAFSDEEEVKNFYYKNDLTSNEVLKWLVAHDE</sequence>
<comment type="function">
    <text evidence="1">The phosphoenolpyruvate-dependent sugar phosphotransferase system (sugar PTS), a major carbohydrate active transport system, catalyzes the phosphorylation of incoming sugar substrates concomitantly with their translocation across the cell membrane. The enzyme II CmtAB PTS system is involved in D-mannitol transport.</text>
</comment>
<organism evidence="13 14">
    <name type="scientific">Malacoplasma iowae DK-CPA</name>
    <dbReference type="NCBI Taxonomy" id="1394179"/>
    <lineage>
        <taxon>Bacteria</taxon>
        <taxon>Bacillati</taxon>
        <taxon>Mycoplasmatota</taxon>
        <taxon>Mycoplasmoidales</taxon>
        <taxon>Mycoplasmoidaceae</taxon>
        <taxon>Malacoplasma</taxon>
    </lineage>
</organism>
<dbReference type="InterPro" id="IPR016152">
    <property type="entry name" value="PTrfase/Anion_transptr"/>
</dbReference>
<evidence type="ECO:0000259" key="12">
    <source>
        <dbReference type="PROSITE" id="PS51094"/>
    </source>
</evidence>
<protein>
    <recommendedName>
        <fullName evidence="2">Mannitol-specific phosphotransferase enzyme IIA component</fullName>
    </recommendedName>
    <alternativeName>
        <fullName evidence="10">EIIA</fullName>
    </alternativeName>
    <alternativeName>
        <fullName evidence="11">EIII</fullName>
    </alternativeName>
    <alternativeName>
        <fullName evidence="9">PTS system mannitol-specific EIIA component</fullName>
    </alternativeName>
</protein>
<accession>A0A084U359</accession>
<dbReference type="InterPro" id="IPR050893">
    <property type="entry name" value="Sugar_PTS"/>
</dbReference>
<proteinExistence type="predicted"/>
<dbReference type="GO" id="GO:0005886">
    <property type="term" value="C:plasma membrane"/>
    <property type="evidence" value="ECO:0007669"/>
    <property type="project" value="TreeGrafter"/>
</dbReference>
<dbReference type="GeneID" id="96866584"/>
<keyword evidence="8" id="KW-0418">Kinase</keyword>
<dbReference type="PANTHER" id="PTHR30181">
    <property type="entry name" value="MANNITOL PERMEASE IIC COMPONENT"/>
    <property type="match status" value="1"/>
</dbReference>
<dbReference type="PROSITE" id="PS51094">
    <property type="entry name" value="PTS_EIIA_TYPE_2"/>
    <property type="match status" value="1"/>
</dbReference>
<dbReference type="GO" id="GO:0009401">
    <property type="term" value="P:phosphoenolpyruvate-dependent sugar phosphotransferase system"/>
    <property type="evidence" value="ECO:0007669"/>
    <property type="project" value="UniProtKB-KW"/>
</dbReference>
<evidence type="ECO:0000256" key="2">
    <source>
        <dbReference type="ARBA" id="ARBA00014783"/>
    </source>
</evidence>
<gene>
    <name evidence="13" type="ORF">P271_228</name>
</gene>
<dbReference type="RefSeq" id="WP_004024597.1">
    <property type="nucleotide sequence ID" value="NZ_AWQU01000084.1"/>
</dbReference>
<dbReference type="SUPFAM" id="SSF55804">
    <property type="entry name" value="Phoshotransferase/anion transport protein"/>
    <property type="match status" value="1"/>
</dbReference>
<dbReference type="InterPro" id="IPR002178">
    <property type="entry name" value="PTS_EIIA_type-2_dom"/>
</dbReference>
<comment type="caution">
    <text evidence="13">The sequence shown here is derived from an EMBL/GenBank/DDBJ whole genome shotgun (WGS) entry which is preliminary data.</text>
</comment>
<evidence type="ECO:0000256" key="1">
    <source>
        <dbReference type="ARBA" id="ARBA00002434"/>
    </source>
</evidence>
<evidence type="ECO:0000313" key="14">
    <source>
        <dbReference type="Proteomes" id="UP000028523"/>
    </source>
</evidence>
<evidence type="ECO:0000256" key="10">
    <source>
        <dbReference type="ARBA" id="ARBA00030956"/>
    </source>
</evidence>
<dbReference type="GO" id="GO:0090563">
    <property type="term" value="F:protein-phosphocysteine-sugar phosphotransferase activity"/>
    <property type="evidence" value="ECO:0007669"/>
    <property type="project" value="TreeGrafter"/>
</dbReference>
<dbReference type="GO" id="GO:0016301">
    <property type="term" value="F:kinase activity"/>
    <property type="evidence" value="ECO:0007669"/>
    <property type="project" value="UniProtKB-KW"/>
</dbReference>
<dbReference type="Pfam" id="PF00359">
    <property type="entry name" value="PTS_EIIA_2"/>
    <property type="match status" value="1"/>
</dbReference>
<dbReference type="Gene3D" id="3.40.930.10">
    <property type="entry name" value="Mannitol-specific EII, Chain A"/>
    <property type="match status" value="1"/>
</dbReference>
<name>A0A084U359_MALIO</name>